<keyword evidence="11" id="KW-1185">Reference proteome</keyword>
<organism evidence="10 11">
    <name type="scientific">Paracoccus mangrovi</name>
    <dbReference type="NCBI Taxonomy" id="1715645"/>
    <lineage>
        <taxon>Bacteria</taxon>
        <taxon>Pseudomonadati</taxon>
        <taxon>Pseudomonadota</taxon>
        <taxon>Alphaproteobacteria</taxon>
        <taxon>Rhodobacterales</taxon>
        <taxon>Paracoccaceae</taxon>
        <taxon>Paracoccus</taxon>
    </lineage>
</organism>
<keyword evidence="5 9" id="KW-0547">Nucleotide-binding</keyword>
<dbReference type="InterPro" id="IPR006001">
    <property type="entry name" value="Therm_gnt_kin"/>
</dbReference>
<dbReference type="EMBL" id="JBHRXJ010000004">
    <property type="protein sequence ID" value="MFC3527890.1"/>
    <property type="molecule type" value="Genomic_DNA"/>
</dbReference>
<comment type="caution">
    <text evidence="10">The sequence shown here is derived from an EMBL/GenBank/DDBJ whole genome shotgun (WGS) entry which is preliminary data.</text>
</comment>
<accession>A0ABV7R568</accession>
<proteinExistence type="inferred from homology"/>
<dbReference type="Gene3D" id="3.40.50.300">
    <property type="entry name" value="P-loop containing nucleotide triphosphate hydrolases"/>
    <property type="match status" value="1"/>
</dbReference>
<dbReference type="Proteomes" id="UP001595721">
    <property type="component" value="Unassembled WGS sequence"/>
</dbReference>
<name>A0ABV7R568_9RHOB</name>
<dbReference type="InterPro" id="IPR027417">
    <property type="entry name" value="P-loop_NTPase"/>
</dbReference>
<evidence type="ECO:0000256" key="8">
    <source>
        <dbReference type="ARBA" id="ARBA00048090"/>
    </source>
</evidence>
<evidence type="ECO:0000256" key="9">
    <source>
        <dbReference type="RuleBase" id="RU363066"/>
    </source>
</evidence>
<evidence type="ECO:0000256" key="2">
    <source>
        <dbReference type="ARBA" id="ARBA00008420"/>
    </source>
</evidence>
<comment type="catalytic activity">
    <reaction evidence="8 9">
        <text>D-gluconate + ATP = 6-phospho-D-gluconate + ADP + H(+)</text>
        <dbReference type="Rhea" id="RHEA:19433"/>
        <dbReference type="ChEBI" id="CHEBI:15378"/>
        <dbReference type="ChEBI" id="CHEBI:18391"/>
        <dbReference type="ChEBI" id="CHEBI:30616"/>
        <dbReference type="ChEBI" id="CHEBI:58759"/>
        <dbReference type="ChEBI" id="CHEBI:456216"/>
        <dbReference type="EC" id="2.7.1.12"/>
    </reaction>
</comment>
<evidence type="ECO:0000256" key="4">
    <source>
        <dbReference type="ARBA" id="ARBA00022679"/>
    </source>
</evidence>
<dbReference type="Pfam" id="PF13671">
    <property type="entry name" value="AAA_33"/>
    <property type="match status" value="1"/>
</dbReference>
<evidence type="ECO:0000256" key="3">
    <source>
        <dbReference type="ARBA" id="ARBA00012054"/>
    </source>
</evidence>
<keyword evidence="4 9" id="KW-0808">Transferase</keyword>
<dbReference type="PANTHER" id="PTHR43442">
    <property type="entry name" value="GLUCONOKINASE-RELATED"/>
    <property type="match status" value="1"/>
</dbReference>
<comment type="similarity">
    <text evidence="2 9">Belongs to the gluconokinase GntK/GntV family.</text>
</comment>
<sequence length="174" mass="18617">MKGGDGRYIVMGVSGCGKSTIGAALARRLDLDFVDGDMLHPAANIQKMTRQQALDDTDRAPWLDRVAGRLSPGTIIACSALKRAYRDRIRAGAGGPVTFIYLCGTADTLTSRMNGRNGHFMPPALLASQLGTLEEPSEDENAIRADIEADPARIVDLLTAQLVDRPPPGTRSRG</sequence>
<evidence type="ECO:0000256" key="1">
    <source>
        <dbReference type="ARBA" id="ARBA00004761"/>
    </source>
</evidence>
<protein>
    <recommendedName>
        <fullName evidence="3 9">Gluconokinase</fullName>
        <ecNumber evidence="3 9">2.7.1.12</ecNumber>
    </recommendedName>
</protein>
<dbReference type="NCBIfam" id="TIGR01313">
    <property type="entry name" value="therm_gnt_kin"/>
    <property type="match status" value="1"/>
</dbReference>
<dbReference type="EC" id="2.7.1.12" evidence="3 9"/>
<comment type="pathway">
    <text evidence="1">Carbohydrate acid metabolism.</text>
</comment>
<gene>
    <name evidence="10" type="ORF">ACFOMH_06840</name>
</gene>
<evidence type="ECO:0000313" key="10">
    <source>
        <dbReference type="EMBL" id="MFC3527890.1"/>
    </source>
</evidence>
<keyword evidence="7 9" id="KW-0067">ATP-binding</keyword>
<reference evidence="11" key="1">
    <citation type="journal article" date="2019" name="Int. J. Syst. Evol. Microbiol.">
        <title>The Global Catalogue of Microorganisms (GCM) 10K type strain sequencing project: providing services to taxonomists for standard genome sequencing and annotation.</title>
        <authorList>
            <consortium name="The Broad Institute Genomics Platform"/>
            <consortium name="The Broad Institute Genome Sequencing Center for Infectious Disease"/>
            <person name="Wu L."/>
            <person name="Ma J."/>
        </authorList>
    </citation>
    <scope>NUCLEOTIDE SEQUENCE [LARGE SCALE GENOMIC DNA]</scope>
    <source>
        <strain evidence="11">KCTC 42899</strain>
    </source>
</reference>
<evidence type="ECO:0000313" key="11">
    <source>
        <dbReference type="Proteomes" id="UP001595721"/>
    </source>
</evidence>
<dbReference type="RefSeq" id="WP_374426264.1">
    <property type="nucleotide sequence ID" value="NZ_JBHRXJ010000004.1"/>
</dbReference>
<dbReference type="SUPFAM" id="SSF52540">
    <property type="entry name" value="P-loop containing nucleoside triphosphate hydrolases"/>
    <property type="match status" value="1"/>
</dbReference>
<keyword evidence="6 9" id="KW-0418">Kinase</keyword>
<dbReference type="CDD" id="cd02021">
    <property type="entry name" value="GntK"/>
    <property type="match status" value="1"/>
</dbReference>
<evidence type="ECO:0000256" key="5">
    <source>
        <dbReference type="ARBA" id="ARBA00022741"/>
    </source>
</evidence>
<evidence type="ECO:0000256" key="6">
    <source>
        <dbReference type="ARBA" id="ARBA00022777"/>
    </source>
</evidence>
<dbReference type="PANTHER" id="PTHR43442:SF3">
    <property type="entry name" value="GLUCONOKINASE-RELATED"/>
    <property type="match status" value="1"/>
</dbReference>
<evidence type="ECO:0000256" key="7">
    <source>
        <dbReference type="ARBA" id="ARBA00022840"/>
    </source>
</evidence>